<reference evidence="2 3" key="1">
    <citation type="journal article" date="2016" name="Front. Microbiol.">
        <title>Genomic Resource of Rice Seed Associated Bacteria.</title>
        <authorList>
            <person name="Midha S."/>
            <person name="Bansal K."/>
            <person name="Sharma S."/>
            <person name="Kumar N."/>
            <person name="Patil P.P."/>
            <person name="Chaudhry V."/>
            <person name="Patil P.B."/>
        </authorList>
    </citation>
    <scope>NUCLEOTIDE SEQUENCE [LARGE SCALE GENOMIC DNA]</scope>
    <source>
        <strain evidence="2 3">NS319</strain>
    </source>
</reference>
<accession>A0A147HW58</accession>
<dbReference type="EMBL" id="LDTD01000076">
    <property type="protein sequence ID" value="KTT69104.1"/>
    <property type="molecule type" value="Genomic_DNA"/>
</dbReference>
<gene>
    <name evidence="2" type="ORF">NS319_11170</name>
</gene>
<feature type="region of interest" description="Disordered" evidence="1">
    <location>
        <begin position="1"/>
        <end position="23"/>
    </location>
</feature>
<proteinExistence type="predicted"/>
<sequence>MSIKGTLDPIHIGGGTRSLMRDSGRHVDKGWWGVDDNNTPHIGPYGSREACQAACDAINDGDAD</sequence>
<evidence type="ECO:0000256" key="1">
    <source>
        <dbReference type="SAM" id="MobiDB-lite"/>
    </source>
</evidence>
<dbReference type="Proteomes" id="UP000072867">
    <property type="component" value="Unassembled WGS sequence"/>
</dbReference>
<protein>
    <submittedName>
        <fullName evidence="2">Uncharacterized protein</fullName>
    </submittedName>
</protein>
<evidence type="ECO:0000313" key="3">
    <source>
        <dbReference type="Proteomes" id="UP000072867"/>
    </source>
</evidence>
<organism evidence="2 3">
    <name type="scientific">Sphingomonas sanguinis</name>
    <dbReference type="NCBI Taxonomy" id="33051"/>
    <lineage>
        <taxon>Bacteria</taxon>
        <taxon>Pseudomonadati</taxon>
        <taxon>Pseudomonadota</taxon>
        <taxon>Alphaproteobacteria</taxon>
        <taxon>Sphingomonadales</taxon>
        <taxon>Sphingomonadaceae</taxon>
        <taxon>Sphingomonas</taxon>
    </lineage>
</organism>
<dbReference type="AlphaFoldDB" id="A0A147HW58"/>
<evidence type="ECO:0000313" key="2">
    <source>
        <dbReference type="EMBL" id="KTT69104.1"/>
    </source>
</evidence>
<dbReference type="PATRIC" id="fig|33051.3.peg.3436"/>
<name>A0A147HW58_9SPHN</name>
<comment type="caution">
    <text evidence="2">The sequence shown here is derived from an EMBL/GenBank/DDBJ whole genome shotgun (WGS) entry which is preliminary data.</text>
</comment>
<dbReference type="RefSeq" id="WP_058733683.1">
    <property type="nucleotide sequence ID" value="NZ_LDTD01000076.1"/>
</dbReference>